<gene>
    <name evidence="5" type="ORF">GL284_18730</name>
</gene>
<dbReference type="InterPro" id="IPR004291">
    <property type="entry name" value="Transposase_IS66_central"/>
</dbReference>
<dbReference type="Pfam" id="PF13005">
    <property type="entry name" value="zf-IS66"/>
    <property type="match status" value="1"/>
</dbReference>
<feature type="domain" description="Transposase IS66 zinc-finger binding" evidence="2">
    <location>
        <begin position="122"/>
        <end position="165"/>
    </location>
</feature>
<dbReference type="AlphaFoldDB" id="A0A6L6J693"/>
<sequence length="523" mass="58198">MSAPAELPFDLDSLPPAVREAFAAMQAKVAGLEAQTERQDYLIAELRHALYGKRSEQLLPPDARQLAFEDLETVVAEAEAARDALVERNADGKTRRLAANRNLGHLPDHLPRIEQVIEPPQKICSCGCTDMVKIGEDRAERLDIVPARFQVIVTVRPRYACRRCDAGVVQADTPNWLIEGGLPTEGTLAHVAVSKYADHLPLYRQCQIYGRGGVELDRSTLASWCGVAAYHLAPVVDRMLVHLKRSGRLFMDETRAPVLDPKAGKTKTGYLWAVTRDDRGWGGGDPPAVVFSYAPGRHGRHAMDILTGFEGILQVDGYTGYDALAEPKRVGGTPLTLAYCWAHSRRKLHDIYQKDGSEIAAEGLRRIAQIYKIEATVRGRSPEERLAARQAQSAPLIADFRLWLTHQRSRISTKSRLGEKLGYIHRHWDGLQIFLTDGRVEMDTNPVENTIRPITLNRKNALFAGHDEGGRTWARMASLIETCKLNAVDPYAYLRATLTAIANGHPVSRIDDLMPWAFQKPST</sequence>
<evidence type="ECO:0000313" key="6">
    <source>
        <dbReference type="Proteomes" id="UP000478740"/>
    </source>
</evidence>
<dbReference type="Pfam" id="PF13817">
    <property type="entry name" value="DDE_Tnp_IS66_C"/>
    <property type="match status" value="1"/>
</dbReference>
<dbReference type="PANTHER" id="PTHR33678:SF1">
    <property type="entry name" value="BLL1576 PROTEIN"/>
    <property type="match status" value="1"/>
</dbReference>
<accession>A0A6L6J693</accession>
<evidence type="ECO:0000259" key="1">
    <source>
        <dbReference type="Pfam" id="PF03050"/>
    </source>
</evidence>
<feature type="domain" description="Transposase TnpC homeodomain" evidence="3">
    <location>
        <begin position="42"/>
        <end position="114"/>
    </location>
</feature>
<dbReference type="Pfam" id="PF13007">
    <property type="entry name" value="LZ_Tnp_IS66"/>
    <property type="match status" value="1"/>
</dbReference>
<dbReference type="PANTHER" id="PTHR33678">
    <property type="entry name" value="BLL1576 PROTEIN"/>
    <property type="match status" value="1"/>
</dbReference>
<protein>
    <submittedName>
        <fullName evidence="5">IS66 family transposase</fullName>
    </submittedName>
</protein>
<dbReference type="NCBIfam" id="NF033517">
    <property type="entry name" value="transpos_IS66"/>
    <property type="match status" value="1"/>
</dbReference>
<evidence type="ECO:0000259" key="2">
    <source>
        <dbReference type="Pfam" id="PF13005"/>
    </source>
</evidence>
<dbReference type="InterPro" id="IPR024463">
    <property type="entry name" value="Transposase_TnpC_homeodom"/>
</dbReference>
<dbReference type="InterPro" id="IPR024474">
    <property type="entry name" value="Znf_dom_IS66"/>
</dbReference>
<dbReference type="Proteomes" id="UP000478740">
    <property type="component" value="Unassembled WGS sequence"/>
</dbReference>
<dbReference type="InterPro" id="IPR052344">
    <property type="entry name" value="Transposase-related"/>
</dbReference>
<dbReference type="RefSeq" id="WP_155046022.1">
    <property type="nucleotide sequence ID" value="NZ_WMIH01000018.1"/>
</dbReference>
<dbReference type="EMBL" id="WMII01000027">
    <property type="protein sequence ID" value="MTH66297.1"/>
    <property type="molecule type" value="Genomic_DNA"/>
</dbReference>
<proteinExistence type="predicted"/>
<feature type="domain" description="Transposase IS66 central" evidence="1">
    <location>
        <begin position="181"/>
        <end position="471"/>
    </location>
</feature>
<evidence type="ECO:0000259" key="3">
    <source>
        <dbReference type="Pfam" id="PF13007"/>
    </source>
</evidence>
<feature type="domain" description="Transposase IS66 C-terminal" evidence="4">
    <location>
        <begin position="478"/>
        <end position="516"/>
    </location>
</feature>
<dbReference type="Pfam" id="PF03050">
    <property type="entry name" value="DDE_Tnp_IS66"/>
    <property type="match status" value="1"/>
</dbReference>
<dbReference type="InterPro" id="IPR039552">
    <property type="entry name" value="IS66_C"/>
</dbReference>
<evidence type="ECO:0000313" key="5">
    <source>
        <dbReference type="EMBL" id="MTH66297.1"/>
    </source>
</evidence>
<comment type="caution">
    <text evidence="5">The sequence shown here is derived from an EMBL/GenBank/DDBJ whole genome shotgun (WGS) entry which is preliminary data.</text>
</comment>
<name>A0A6L6J693_9RHOB</name>
<evidence type="ECO:0000259" key="4">
    <source>
        <dbReference type="Pfam" id="PF13817"/>
    </source>
</evidence>
<organism evidence="5 6">
    <name type="scientific">Paracoccus shanxieyensis</name>
    <dbReference type="NCBI Taxonomy" id="2675752"/>
    <lineage>
        <taxon>Bacteria</taxon>
        <taxon>Pseudomonadati</taxon>
        <taxon>Pseudomonadota</taxon>
        <taxon>Alphaproteobacteria</taxon>
        <taxon>Rhodobacterales</taxon>
        <taxon>Paracoccaceae</taxon>
        <taxon>Paracoccus</taxon>
    </lineage>
</organism>
<keyword evidence="6" id="KW-1185">Reference proteome</keyword>
<reference evidence="5 6" key="1">
    <citation type="submission" date="2019-11" db="EMBL/GenBank/DDBJ databases">
        <authorList>
            <person name="Dong K."/>
        </authorList>
    </citation>
    <scope>NUCLEOTIDE SEQUENCE [LARGE SCALE GENOMIC DNA]</scope>
    <source>
        <strain evidence="5 6">DK608</strain>
    </source>
</reference>